<sequence length="73" mass="8582">MSQVALCNYGNNDNNNNNDNISEDSNQLPTIYSKLFKVVRRVANLAEYVRYVDCHQIWDFAKCVPVWYQNLNH</sequence>
<dbReference type="Proteomes" id="UP001162164">
    <property type="component" value="Unassembled WGS sequence"/>
</dbReference>
<dbReference type="EMBL" id="JAPWTJ010000407">
    <property type="protein sequence ID" value="KAJ8978735.1"/>
    <property type="molecule type" value="Genomic_DNA"/>
</dbReference>
<keyword evidence="2" id="KW-1185">Reference proteome</keyword>
<name>A0ABQ9JL31_9CUCU</name>
<evidence type="ECO:0000313" key="1">
    <source>
        <dbReference type="EMBL" id="KAJ8978735.1"/>
    </source>
</evidence>
<proteinExistence type="predicted"/>
<protein>
    <submittedName>
        <fullName evidence="1">Uncharacterized protein</fullName>
    </submittedName>
</protein>
<evidence type="ECO:0000313" key="2">
    <source>
        <dbReference type="Proteomes" id="UP001162164"/>
    </source>
</evidence>
<organism evidence="1 2">
    <name type="scientific">Molorchus minor</name>
    <dbReference type="NCBI Taxonomy" id="1323400"/>
    <lineage>
        <taxon>Eukaryota</taxon>
        <taxon>Metazoa</taxon>
        <taxon>Ecdysozoa</taxon>
        <taxon>Arthropoda</taxon>
        <taxon>Hexapoda</taxon>
        <taxon>Insecta</taxon>
        <taxon>Pterygota</taxon>
        <taxon>Neoptera</taxon>
        <taxon>Endopterygota</taxon>
        <taxon>Coleoptera</taxon>
        <taxon>Polyphaga</taxon>
        <taxon>Cucujiformia</taxon>
        <taxon>Chrysomeloidea</taxon>
        <taxon>Cerambycidae</taxon>
        <taxon>Lamiinae</taxon>
        <taxon>Monochamini</taxon>
        <taxon>Molorchus</taxon>
    </lineage>
</organism>
<comment type="caution">
    <text evidence="1">The sequence shown here is derived from an EMBL/GenBank/DDBJ whole genome shotgun (WGS) entry which is preliminary data.</text>
</comment>
<accession>A0ABQ9JL31</accession>
<gene>
    <name evidence="1" type="ORF">NQ317_003268</name>
</gene>
<reference evidence="1" key="1">
    <citation type="journal article" date="2023" name="Insect Mol. Biol.">
        <title>Genome sequencing provides insights into the evolution of gene families encoding plant cell wall-degrading enzymes in longhorned beetles.</title>
        <authorList>
            <person name="Shin N.R."/>
            <person name="Okamura Y."/>
            <person name="Kirsch R."/>
            <person name="Pauchet Y."/>
        </authorList>
    </citation>
    <scope>NUCLEOTIDE SEQUENCE</scope>
    <source>
        <strain evidence="1">MMC_N1</strain>
    </source>
</reference>